<organism evidence="2 3">
    <name type="scientific">Coprobacter fastidiosus</name>
    <dbReference type="NCBI Taxonomy" id="1099853"/>
    <lineage>
        <taxon>Bacteria</taxon>
        <taxon>Pseudomonadati</taxon>
        <taxon>Bacteroidota</taxon>
        <taxon>Bacteroidia</taxon>
        <taxon>Bacteroidales</taxon>
        <taxon>Barnesiellaceae</taxon>
        <taxon>Coprobacter</taxon>
    </lineage>
</organism>
<reference evidence="2 3" key="1">
    <citation type="journal article" date="2018" name="Nat. Biotechnol.">
        <title>A standardized bacterial taxonomy based on genome phylogeny substantially revises the tree of life.</title>
        <authorList>
            <person name="Parks D.H."/>
            <person name="Chuvochina M."/>
            <person name="Waite D.W."/>
            <person name="Rinke C."/>
            <person name="Skarshewski A."/>
            <person name="Chaumeil P.A."/>
            <person name="Hugenholtz P."/>
        </authorList>
    </citation>
    <scope>NUCLEOTIDE SEQUENCE [LARGE SCALE GENOMIC DNA]</scope>
    <source>
        <strain evidence="2">UBA11482</strain>
    </source>
</reference>
<dbReference type="InterPro" id="IPR025378">
    <property type="entry name" value="DUF4368"/>
</dbReference>
<protein>
    <recommendedName>
        <fullName evidence="1">DUF4368 domain-containing protein</fullName>
    </recommendedName>
</protein>
<accession>A0A354M0I3</accession>
<comment type="caution">
    <text evidence="2">The sequence shown here is derived from an EMBL/GenBank/DDBJ whole genome shotgun (WGS) entry which is preliminary data.</text>
</comment>
<dbReference type="EMBL" id="DNWC01000049">
    <property type="protein sequence ID" value="HBJ08022.1"/>
    <property type="molecule type" value="Genomic_DNA"/>
</dbReference>
<evidence type="ECO:0000313" key="3">
    <source>
        <dbReference type="Proteomes" id="UP000262954"/>
    </source>
</evidence>
<proteinExistence type="predicted"/>
<dbReference type="Proteomes" id="UP000262954">
    <property type="component" value="Unassembled WGS sequence"/>
</dbReference>
<sequence length="74" mass="8711">MRMDRLTAPLLRELIDHINVFETEGKGKNRTQRIVIYYRLVWYVEIPEVSHRPNIVADTRKGVAVEYLTEPKTA</sequence>
<feature type="domain" description="DUF4368" evidence="1">
    <location>
        <begin position="3"/>
        <end position="41"/>
    </location>
</feature>
<evidence type="ECO:0000313" key="2">
    <source>
        <dbReference type="EMBL" id="HBJ08022.1"/>
    </source>
</evidence>
<dbReference type="Pfam" id="PF14287">
    <property type="entry name" value="DUF4368"/>
    <property type="match status" value="1"/>
</dbReference>
<evidence type="ECO:0000259" key="1">
    <source>
        <dbReference type="Pfam" id="PF14287"/>
    </source>
</evidence>
<name>A0A354M0I3_9BACT</name>
<dbReference type="AlphaFoldDB" id="A0A354M0I3"/>
<gene>
    <name evidence="2" type="ORF">DDY73_03375</name>
</gene>